<keyword evidence="1" id="KW-1133">Transmembrane helix</keyword>
<accession>A0A7W6AIZ3</accession>
<evidence type="ECO:0000313" key="3">
    <source>
        <dbReference type="EMBL" id="MBB3904227.1"/>
    </source>
</evidence>
<reference evidence="3 4" key="3">
    <citation type="submission" date="2020-08" db="EMBL/GenBank/DDBJ databases">
        <title>Genomic Encyclopedia of Type Strains, Phase IV (KMG-IV): sequencing the most valuable type-strain genomes for metagenomic binning, comparative biology and taxonomic classification.</title>
        <authorList>
            <person name="Goeker M."/>
        </authorList>
    </citation>
    <scope>NUCLEOTIDE SEQUENCE [LARGE SCALE GENOMIC DNA]</scope>
    <source>
        <strain evidence="3 4">DSM 24105</strain>
    </source>
</reference>
<dbReference type="Proteomes" id="UP001156881">
    <property type="component" value="Unassembled WGS sequence"/>
</dbReference>
<dbReference type="EMBL" id="JACIDN010000007">
    <property type="protein sequence ID" value="MBB3904227.1"/>
    <property type="molecule type" value="Genomic_DNA"/>
</dbReference>
<name>A0A7W6AIZ3_9HYPH</name>
<feature type="transmembrane region" description="Helical" evidence="1">
    <location>
        <begin position="26"/>
        <end position="51"/>
    </location>
</feature>
<dbReference type="AlphaFoldDB" id="A0A7W6AIZ3"/>
<evidence type="ECO:0000313" key="2">
    <source>
        <dbReference type="EMBL" id="GLS45111.1"/>
    </source>
</evidence>
<keyword evidence="5" id="KW-1185">Reference proteome</keyword>
<evidence type="ECO:0000313" key="4">
    <source>
        <dbReference type="Proteomes" id="UP000517759"/>
    </source>
</evidence>
<dbReference type="EMBL" id="BSPG01000018">
    <property type="protein sequence ID" value="GLS45111.1"/>
    <property type="molecule type" value="Genomic_DNA"/>
</dbReference>
<proteinExistence type="predicted"/>
<reference evidence="2" key="4">
    <citation type="submission" date="2023-01" db="EMBL/GenBank/DDBJ databases">
        <title>Draft genome sequence of Methylobacterium brachythecii strain NBRC 107710.</title>
        <authorList>
            <person name="Sun Q."/>
            <person name="Mori K."/>
        </authorList>
    </citation>
    <scope>NUCLEOTIDE SEQUENCE</scope>
    <source>
        <strain evidence="2">NBRC 107710</strain>
    </source>
</reference>
<dbReference type="Proteomes" id="UP000517759">
    <property type="component" value="Unassembled WGS sequence"/>
</dbReference>
<evidence type="ECO:0000313" key="5">
    <source>
        <dbReference type="Proteomes" id="UP001156881"/>
    </source>
</evidence>
<reference evidence="2" key="1">
    <citation type="journal article" date="2014" name="Int. J. Syst. Evol. Microbiol.">
        <title>Complete genome of a new Firmicutes species belonging to the dominant human colonic microbiota ('Ruminococcus bicirculans') reveals two chromosomes and a selective capacity to utilize plant glucans.</title>
        <authorList>
            <consortium name="NISC Comparative Sequencing Program"/>
            <person name="Wegmann U."/>
            <person name="Louis P."/>
            <person name="Goesmann A."/>
            <person name="Henrissat B."/>
            <person name="Duncan S.H."/>
            <person name="Flint H.J."/>
        </authorList>
    </citation>
    <scope>NUCLEOTIDE SEQUENCE</scope>
    <source>
        <strain evidence="2">NBRC 107710</strain>
    </source>
</reference>
<reference evidence="5" key="2">
    <citation type="journal article" date="2019" name="Int. J. Syst. Evol. Microbiol.">
        <title>The Global Catalogue of Microorganisms (GCM) 10K type strain sequencing project: providing services to taxonomists for standard genome sequencing and annotation.</title>
        <authorList>
            <consortium name="The Broad Institute Genomics Platform"/>
            <consortium name="The Broad Institute Genome Sequencing Center for Infectious Disease"/>
            <person name="Wu L."/>
            <person name="Ma J."/>
        </authorList>
    </citation>
    <scope>NUCLEOTIDE SEQUENCE [LARGE SCALE GENOMIC DNA]</scope>
    <source>
        <strain evidence="5">NBRC 107710</strain>
    </source>
</reference>
<protein>
    <submittedName>
        <fullName evidence="3">Uncharacterized protein</fullName>
    </submittedName>
</protein>
<gene>
    <name evidence="2" type="ORF">GCM10007884_31000</name>
    <name evidence="3" type="ORF">GGR33_003746</name>
</gene>
<evidence type="ECO:0000256" key="1">
    <source>
        <dbReference type="SAM" id="Phobius"/>
    </source>
</evidence>
<organism evidence="3 4">
    <name type="scientific">Methylobacterium brachythecii</name>
    <dbReference type="NCBI Taxonomy" id="1176177"/>
    <lineage>
        <taxon>Bacteria</taxon>
        <taxon>Pseudomonadati</taxon>
        <taxon>Pseudomonadota</taxon>
        <taxon>Alphaproteobacteria</taxon>
        <taxon>Hyphomicrobiales</taxon>
        <taxon>Methylobacteriaceae</taxon>
        <taxon>Methylobacterium</taxon>
    </lineage>
</organism>
<keyword evidence="1" id="KW-0812">Transmembrane</keyword>
<comment type="caution">
    <text evidence="3">The sequence shown here is derived from an EMBL/GenBank/DDBJ whole genome shotgun (WGS) entry which is preliminary data.</text>
</comment>
<sequence>MKLAPLKLNQPAPAAGNDDHMSNADLAHILLFLVMLAAVPAFAFVLAGGLFR</sequence>
<dbReference type="RefSeq" id="WP_183507890.1">
    <property type="nucleotide sequence ID" value="NZ_BSPG01000018.1"/>
</dbReference>
<keyword evidence="1" id="KW-0472">Membrane</keyword>